<feature type="transmembrane region" description="Helical" evidence="1">
    <location>
        <begin position="12"/>
        <end position="30"/>
    </location>
</feature>
<reference evidence="2" key="1">
    <citation type="submission" date="2020-09" db="EMBL/GenBank/DDBJ databases">
        <title>A novel bacterium of genus Bacillus, isolated from South China Sea.</title>
        <authorList>
            <person name="Huang H."/>
            <person name="Mo K."/>
            <person name="Hu Y."/>
        </authorList>
    </citation>
    <scope>NUCLEOTIDE SEQUENCE</scope>
    <source>
        <strain evidence="2">IB182487</strain>
    </source>
</reference>
<sequence length="64" mass="7432">MVQFIKNRIVQILCIIGLVSPFIGMKLINFYYFSTLIGWIIGFICFVSAYIIVIKKPDKKTDQE</sequence>
<keyword evidence="1" id="KW-0472">Membrane</keyword>
<evidence type="ECO:0000313" key="2">
    <source>
        <dbReference type="EMBL" id="MBD1380409.1"/>
    </source>
</evidence>
<feature type="transmembrane region" description="Helical" evidence="1">
    <location>
        <begin position="36"/>
        <end position="54"/>
    </location>
</feature>
<organism evidence="2 3">
    <name type="scientific">Metabacillus arenae</name>
    <dbReference type="NCBI Taxonomy" id="2771434"/>
    <lineage>
        <taxon>Bacteria</taxon>
        <taxon>Bacillati</taxon>
        <taxon>Bacillota</taxon>
        <taxon>Bacilli</taxon>
        <taxon>Bacillales</taxon>
        <taxon>Bacillaceae</taxon>
        <taxon>Metabacillus</taxon>
    </lineage>
</organism>
<gene>
    <name evidence="2" type="ORF">IC621_09220</name>
</gene>
<dbReference type="Proteomes" id="UP000626844">
    <property type="component" value="Unassembled WGS sequence"/>
</dbReference>
<keyword evidence="1" id="KW-1133">Transmembrane helix</keyword>
<protein>
    <submittedName>
        <fullName evidence="2">Uncharacterized protein</fullName>
    </submittedName>
</protein>
<accession>A0A926NF52</accession>
<dbReference type="AlphaFoldDB" id="A0A926NF52"/>
<dbReference type="EMBL" id="JACXAI010000009">
    <property type="protein sequence ID" value="MBD1380409.1"/>
    <property type="molecule type" value="Genomic_DNA"/>
</dbReference>
<comment type="caution">
    <text evidence="2">The sequence shown here is derived from an EMBL/GenBank/DDBJ whole genome shotgun (WGS) entry which is preliminary data.</text>
</comment>
<evidence type="ECO:0000256" key="1">
    <source>
        <dbReference type="SAM" id="Phobius"/>
    </source>
</evidence>
<keyword evidence="3" id="KW-1185">Reference proteome</keyword>
<keyword evidence="1" id="KW-0812">Transmembrane</keyword>
<evidence type="ECO:0000313" key="3">
    <source>
        <dbReference type="Proteomes" id="UP000626844"/>
    </source>
</evidence>
<name>A0A926NF52_9BACI</name>
<dbReference type="RefSeq" id="WP_191158006.1">
    <property type="nucleotide sequence ID" value="NZ_JACXAI010000009.1"/>
</dbReference>
<proteinExistence type="predicted"/>